<dbReference type="EMBL" id="BRXZ01003473">
    <property type="protein sequence ID" value="GMH55449.1"/>
    <property type="molecule type" value="Genomic_DNA"/>
</dbReference>
<dbReference type="OrthoDB" id="10548736at2759"/>
<evidence type="ECO:0000313" key="2">
    <source>
        <dbReference type="Proteomes" id="UP001165082"/>
    </source>
</evidence>
<dbReference type="AlphaFoldDB" id="A0A9W6ZRX1"/>
<accession>A0A9W6ZRX1</accession>
<protein>
    <submittedName>
        <fullName evidence="1">Uncharacterized protein</fullName>
    </submittedName>
</protein>
<dbReference type="Proteomes" id="UP001165082">
    <property type="component" value="Unassembled WGS sequence"/>
</dbReference>
<sequence length="94" mass="10429">MVFSGFPARAVFPSTPVRVLRQFIGGATKGDRGMWPGEVDNRDVHVECNGVAVDEETGVGSIVKLAKEEHNEVRVVLGRGRDRRRVPWVGRDDE</sequence>
<reference evidence="1" key="1">
    <citation type="submission" date="2022-07" db="EMBL/GenBank/DDBJ databases">
        <title>Genome analysis of Parmales, a sister group of diatoms, reveals the evolutionary specialization of diatoms from phago-mixotrophs to photoautotrophs.</title>
        <authorList>
            <person name="Ban H."/>
            <person name="Sato S."/>
            <person name="Yoshikawa S."/>
            <person name="Kazumasa Y."/>
            <person name="Nakamura Y."/>
            <person name="Ichinomiya M."/>
            <person name="Saitoh K."/>
            <person name="Sato N."/>
            <person name="Blanc-Mathieu R."/>
            <person name="Endo H."/>
            <person name="Kuwata A."/>
            <person name="Ogata H."/>
        </authorList>
    </citation>
    <scope>NUCLEOTIDE SEQUENCE</scope>
</reference>
<name>A0A9W6ZRX1_9STRA</name>
<keyword evidence="2" id="KW-1185">Reference proteome</keyword>
<gene>
    <name evidence="1" type="ORF">TrRE_jg8839</name>
</gene>
<comment type="caution">
    <text evidence="1">The sequence shown here is derived from an EMBL/GenBank/DDBJ whole genome shotgun (WGS) entry which is preliminary data.</text>
</comment>
<organism evidence="1 2">
    <name type="scientific">Triparma retinervis</name>
    <dbReference type="NCBI Taxonomy" id="2557542"/>
    <lineage>
        <taxon>Eukaryota</taxon>
        <taxon>Sar</taxon>
        <taxon>Stramenopiles</taxon>
        <taxon>Ochrophyta</taxon>
        <taxon>Bolidophyceae</taxon>
        <taxon>Parmales</taxon>
        <taxon>Triparmaceae</taxon>
        <taxon>Triparma</taxon>
    </lineage>
</organism>
<evidence type="ECO:0000313" key="1">
    <source>
        <dbReference type="EMBL" id="GMH55449.1"/>
    </source>
</evidence>
<feature type="non-terminal residue" evidence="1">
    <location>
        <position position="94"/>
    </location>
</feature>
<proteinExistence type="predicted"/>